<dbReference type="SUPFAM" id="SSF46785">
    <property type="entry name" value="Winged helix' DNA-binding domain"/>
    <property type="match status" value="1"/>
</dbReference>
<evidence type="ECO:0000256" key="1">
    <source>
        <dbReference type="ARBA" id="ARBA00005384"/>
    </source>
</evidence>
<keyword evidence="4" id="KW-0663">Pyridoxal phosphate</keyword>
<keyword evidence="6" id="KW-0238">DNA-binding</keyword>
<keyword evidence="11" id="KW-1185">Reference proteome</keyword>
<dbReference type="GO" id="GO:0003700">
    <property type="term" value="F:DNA-binding transcription factor activity"/>
    <property type="evidence" value="ECO:0007669"/>
    <property type="project" value="InterPro"/>
</dbReference>
<accession>A0A0M0I1T1</accession>
<evidence type="ECO:0000313" key="10">
    <source>
        <dbReference type="EMBL" id="KOO08284.1"/>
    </source>
</evidence>
<dbReference type="GO" id="GO:0003677">
    <property type="term" value="F:DNA binding"/>
    <property type="evidence" value="ECO:0007669"/>
    <property type="project" value="UniProtKB-KW"/>
</dbReference>
<dbReference type="CDD" id="cd00609">
    <property type="entry name" value="AAT_like"/>
    <property type="match status" value="1"/>
</dbReference>
<keyword evidence="3" id="KW-0808">Transferase</keyword>
<dbReference type="Gene3D" id="3.90.1150.10">
    <property type="entry name" value="Aspartate Aminotransferase, domain 1"/>
    <property type="match status" value="1"/>
</dbReference>
<dbReference type="STRING" id="171383.AKJ31_07285"/>
<dbReference type="PANTHER" id="PTHR46577:SF2">
    <property type="entry name" value="TRANSCRIPTIONAL REGULATORY PROTEIN"/>
    <property type="match status" value="1"/>
</dbReference>
<feature type="coiled-coil region" evidence="8">
    <location>
        <begin position="353"/>
        <end position="380"/>
    </location>
</feature>
<dbReference type="InterPro" id="IPR015422">
    <property type="entry name" value="PyrdxlP-dep_Trfase_small"/>
</dbReference>
<dbReference type="InterPro" id="IPR015424">
    <property type="entry name" value="PyrdxlP-dep_Trfase"/>
</dbReference>
<dbReference type="PATRIC" id="fig|171383.3.peg.1499"/>
<feature type="domain" description="HTH gntR-type" evidence="9">
    <location>
        <begin position="1"/>
        <end position="69"/>
    </location>
</feature>
<dbReference type="SUPFAM" id="SSF53383">
    <property type="entry name" value="PLP-dependent transferases"/>
    <property type="match status" value="1"/>
</dbReference>
<organism evidence="10 11">
    <name type="scientific">Vibrio hepatarius</name>
    <dbReference type="NCBI Taxonomy" id="171383"/>
    <lineage>
        <taxon>Bacteria</taxon>
        <taxon>Pseudomonadati</taxon>
        <taxon>Pseudomonadota</taxon>
        <taxon>Gammaproteobacteria</taxon>
        <taxon>Vibrionales</taxon>
        <taxon>Vibrionaceae</taxon>
        <taxon>Vibrio</taxon>
        <taxon>Vibrio oreintalis group</taxon>
    </lineage>
</organism>
<evidence type="ECO:0000313" key="11">
    <source>
        <dbReference type="Proteomes" id="UP000037530"/>
    </source>
</evidence>
<dbReference type="FunFam" id="3.40.640.10:FF:000023">
    <property type="entry name" value="Transcriptional regulator, GntR family"/>
    <property type="match status" value="1"/>
</dbReference>
<dbReference type="Proteomes" id="UP000037530">
    <property type="component" value="Unassembled WGS sequence"/>
</dbReference>
<dbReference type="Gene3D" id="3.40.640.10">
    <property type="entry name" value="Type I PLP-dependent aspartate aminotransferase-like (Major domain)"/>
    <property type="match status" value="1"/>
</dbReference>
<dbReference type="AlphaFoldDB" id="A0A0M0I1T1"/>
<evidence type="ECO:0000256" key="8">
    <source>
        <dbReference type="SAM" id="Coils"/>
    </source>
</evidence>
<dbReference type="InterPro" id="IPR036390">
    <property type="entry name" value="WH_DNA-bd_sf"/>
</dbReference>
<dbReference type="RefSeq" id="WP_053408445.1">
    <property type="nucleotide sequence ID" value="NZ_LHPI01000004.1"/>
</dbReference>
<evidence type="ECO:0000256" key="3">
    <source>
        <dbReference type="ARBA" id="ARBA00022679"/>
    </source>
</evidence>
<dbReference type="InterPro" id="IPR051446">
    <property type="entry name" value="HTH_trans_reg/aminotransferase"/>
</dbReference>
<comment type="similarity">
    <text evidence="1">In the C-terminal section; belongs to the class-I pyridoxal-phosphate-dependent aminotransferase family.</text>
</comment>
<reference evidence="11" key="1">
    <citation type="submission" date="2015-08" db="EMBL/GenBank/DDBJ databases">
        <title>Vibrio galatheae sp. nov., a novel member of the Vibrionaceae family isolated from the Solomon Islands.</title>
        <authorList>
            <person name="Giubergia S."/>
            <person name="Machado H."/>
            <person name="Mateiu R.V."/>
            <person name="Gram L."/>
        </authorList>
    </citation>
    <scope>NUCLEOTIDE SEQUENCE [LARGE SCALE GENOMIC DNA]</scope>
    <source>
        <strain evidence="11">DSM 19134</strain>
    </source>
</reference>
<dbReference type="GO" id="GO:0030170">
    <property type="term" value="F:pyridoxal phosphate binding"/>
    <property type="evidence" value="ECO:0007669"/>
    <property type="project" value="InterPro"/>
</dbReference>
<dbReference type="PANTHER" id="PTHR46577">
    <property type="entry name" value="HTH-TYPE TRANSCRIPTIONAL REGULATORY PROTEIN GABR"/>
    <property type="match status" value="1"/>
</dbReference>
<dbReference type="Pfam" id="PF00392">
    <property type="entry name" value="GntR"/>
    <property type="match status" value="1"/>
</dbReference>
<keyword evidence="2" id="KW-0032">Aminotransferase</keyword>
<evidence type="ECO:0000256" key="2">
    <source>
        <dbReference type="ARBA" id="ARBA00022576"/>
    </source>
</evidence>
<dbReference type="PROSITE" id="PS50949">
    <property type="entry name" value="HTH_GNTR"/>
    <property type="match status" value="1"/>
</dbReference>
<evidence type="ECO:0000256" key="5">
    <source>
        <dbReference type="ARBA" id="ARBA00023015"/>
    </source>
</evidence>
<proteinExistence type="inferred from homology"/>
<protein>
    <submittedName>
        <fullName evidence="10">GntR family transcriptional regulator</fullName>
    </submittedName>
</protein>
<dbReference type="EMBL" id="LHPI01000004">
    <property type="protein sequence ID" value="KOO08284.1"/>
    <property type="molecule type" value="Genomic_DNA"/>
</dbReference>
<dbReference type="InterPro" id="IPR015421">
    <property type="entry name" value="PyrdxlP-dep_Trfase_major"/>
</dbReference>
<name>A0A0M0I1T1_9VIBR</name>
<evidence type="ECO:0000256" key="6">
    <source>
        <dbReference type="ARBA" id="ARBA00023125"/>
    </source>
</evidence>
<evidence type="ECO:0000256" key="7">
    <source>
        <dbReference type="ARBA" id="ARBA00023163"/>
    </source>
</evidence>
<dbReference type="Pfam" id="PF00155">
    <property type="entry name" value="Aminotran_1_2"/>
    <property type="match status" value="1"/>
</dbReference>
<keyword evidence="8" id="KW-0175">Coiled coil</keyword>
<dbReference type="GO" id="GO:0008483">
    <property type="term" value="F:transaminase activity"/>
    <property type="evidence" value="ECO:0007669"/>
    <property type="project" value="UniProtKB-KW"/>
</dbReference>
<dbReference type="InterPro" id="IPR036388">
    <property type="entry name" value="WH-like_DNA-bd_sf"/>
</dbReference>
<dbReference type="Gene3D" id="1.10.10.10">
    <property type="entry name" value="Winged helix-like DNA-binding domain superfamily/Winged helix DNA-binding domain"/>
    <property type="match status" value="1"/>
</dbReference>
<evidence type="ECO:0000256" key="4">
    <source>
        <dbReference type="ARBA" id="ARBA00022898"/>
    </source>
</evidence>
<gene>
    <name evidence="10" type="ORF">AKJ31_07285</name>
</gene>
<sequence>MSRYRQLAQTIKAQIQQQVWRSGEKVLSIRAASKSYSVSAATVLQAYQLLESEGWLTAKPQSGYFVTSTLVAPRDNASSAPKLIPYDDALYEYLKTCNQSDVALGAAFPSSDLFSMSLLNRHLASAGRKLPADSVLHNLPPGNESLRRSIAQRYIANGISVSHHDIVITSGAMEALNLSLQVVTKAGDNVVVEAPTFYGAIEATKRRGLNLIEVGVSPESGVDLIELERAFKQQKVQACWLMPNYHNPTGSLLDDESKQAVMALANQYDVMVIEDDVYAELYFGEQKPKPLKYWDTQDRVLLCGSFSKSLCPGYRIGWVVNRTLSERLQKQQLLSTLSSSSPIQSGIAHYLQYESLDNHLRKLRKDLKQRQAKVVALLQQGLPEEVTLHVPDGGYFVWLVLPKAIQTHKIYQQLLRSDVSVAYGDLFSTSDQFGHCLRLNVSYELTPEVEQALKQLAKLIENELFGDFSA</sequence>
<dbReference type="InterPro" id="IPR004839">
    <property type="entry name" value="Aminotransferase_I/II_large"/>
</dbReference>
<dbReference type="SMART" id="SM00345">
    <property type="entry name" value="HTH_GNTR"/>
    <property type="match status" value="1"/>
</dbReference>
<dbReference type="CDD" id="cd07377">
    <property type="entry name" value="WHTH_GntR"/>
    <property type="match status" value="1"/>
</dbReference>
<keyword evidence="7" id="KW-0804">Transcription</keyword>
<evidence type="ECO:0000259" key="9">
    <source>
        <dbReference type="PROSITE" id="PS50949"/>
    </source>
</evidence>
<keyword evidence="5" id="KW-0805">Transcription regulation</keyword>
<dbReference type="OrthoDB" id="9804020at2"/>
<dbReference type="InterPro" id="IPR000524">
    <property type="entry name" value="Tscrpt_reg_HTH_GntR"/>
</dbReference>
<comment type="caution">
    <text evidence="10">The sequence shown here is derived from an EMBL/GenBank/DDBJ whole genome shotgun (WGS) entry which is preliminary data.</text>
</comment>